<protein>
    <submittedName>
        <fullName evidence="3">DUF4129 domain-containing protein</fullName>
    </submittedName>
</protein>
<dbReference type="RefSeq" id="WP_343916243.1">
    <property type="nucleotide sequence ID" value="NZ_BAAAJT010000002.1"/>
</dbReference>
<dbReference type="Pfam" id="PF13559">
    <property type="entry name" value="DUF4129"/>
    <property type="match status" value="1"/>
</dbReference>
<evidence type="ECO:0000313" key="3">
    <source>
        <dbReference type="EMBL" id="MFD1946260.1"/>
    </source>
</evidence>
<evidence type="ECO:0000256" key="1">
    <source>
        <dbReference type="SAM" id="Phobius"/>
    </source>
</evidence>
<gene>
    <name evidence="3" type="ORF">ACFSDE_05610</name>
</gene>
<evidence type="ECO:0000259" key="2">
    <source>
        <dbReference type="Pfam" id="PF13559"/>
    </source>
</evidence>
<proteinExistence type="predicted"/>
<feature type="domain" description="Protein-glutamine gamma-glutamyltransferase-like C-terminal" evidence="2">
    <location>
        <begin position="125"/>
        <end position="194"/>
    </location>
</feature>
<dbReference type="InterPro" id="IPR025403">
    <property type="entry name" value="TgpA-like_C"/>
</dbReference>
<keyword evidence="1" id="KW-0472">Membrane</keyword>
<evidence type="ECO:0000313" key="4">
    <source>
        <dbReference type="Proteomes" id="UP001597351"/>
    </source>
</evidence>
<accession>A0ABW4TI24</accession>
<name>A0ABW4TI24_9ACTN</name>
<reference evidence="4" key="1">
    <citation type="journal article" date="2019" name="Int. J. Syst. Evol. Microbiol.">
        <title>The Global Catalogue of Microorganisms (GCM) 10K type strain sequencing project: providing services to taxonomists for standard genome sequencing and annotation.</title>
        <authorList>
            <consortium name="The Broad Institute Genomics Platform"/>
            <consortium name="The Broad Institute Genome Sequencing Center for Infectious Disease"/>
            <person name="Wu L."/>
            <person name="Ma J."/>
        </authorList>
    </citation>
    <scope>NUCLEOTIDE SEQUENCE [LARGE SCALE GENOMIC DNA]</scope>
    <source>
        <strain evidence="4">CGMCC 1.12477</strain>
    </source>
</reference>
<organism evidence="3 4">
    <name type="scientific">Nocardioides aestuarii</name>
    <dbReference type="NCBI Taxonomy" id="252231"/>
    <lineage>
        <taxon>Bacteria</taxon>
        <taxon>Bacillati</taxon>
        <taxon>Actinomycetota</taxon>
        <taxon>Actinomycetes</taxon>
        <taxon>Propionibacteriales</taxon>
        <taxon>Nocardioidaceae</taxon>
        <taxon>Nocardioides</taxon>
    </lineage>
</organism>
<keyword evidence="4" id="KW-1185">Reference proteome</keyword>
<comment type="caution">
    <text evidence="3">The sequence shown here is derived from an EMBL/GenBank/DDBJ whole genome shotgun (WGS) entry which is preliminary data.</text>
</comment>
<dbReference type="EMBL" id="JBHUGD010000003">
    <property type="protein sequence ID" value="MFD1946260.1"/>
    <property type="molecule type" value="Genomic_DNA"/>
</dbReference>
<keyword evidence="1" id="KW-1133">Transmembrane helix</keyword>
<sequence length="205" mass="22316">MRGQDVPLDPIPAEGRSWLRRELLDPDYHQGDLLQRILGWIGRVVDDSIAVAQRTPPLSVLAAMLVVLGLVLGLVWLLGRAGRSPGRRRPSAAVVDDPTLTAAELRARAETAYAEGRWHDALVDAFRATATRQAERGRLEDLPALTAHEVGESLAASHPAEADRVREVTRQFDEVLYGDRPGGREWADGALALDDALAGRRAGAR</sequence>
<keyword evidence="1" id="KW-0812">Transmembrane</keyword>
<feature type="transmembrane region" description="Helical" evidence="1">
    <location>
        <begin position="58"/>
        <end position="79"/>
    </location>
</feature>
<dbReference type="Proteomes" id="UP001597351">
    <property type="component" value="Unassembled WGS sequence"/>
</dbReference>